<protein>
    <submittedName>
        <fullName evidence="1">Uncharacterized protein</fullName>
    </submittedName>
</protein>
<keyword evidence="2" id="KW-1185">Reference proteome</keyword>
<dbReference type="Proteomes" id="UP000235023">
    <property type="component" value="Unassembled WGS sequence"/>
</dbReference>
<accession>A0A2J5HGX7</accession>
<dbReference type="OrthoDB" id="5082906at2759"/>
<name>A0A2J5HGX7_9EURO</name>
<organism evidence="1 2">
    <name type="scientific">Aspergillus taichungensis</name>
    <dbReference type="NCBI Taxonomy" id="482145"/>
    <lineage>
        <taxon>Eukaryota</taxon>
        <taxon>Fungi</taxon>
        <taxon>Dikarya</taxon>
        <taxon>Ascomycota</taxon>
        <taxon>Pezizomycotina</taxon>
        <taxon>Eurotiomycetes</taxon>
        <taxon>Eurotiomycetidae</taxon>
        <taxon>Eurotiales</taxon>
        <taxon>Aspergillaceae</taxon>
        <taxon>Aspergillus</taxon>
        <taxon>Aspergillus subgen. Circumdati</taxon>
    </lineage>
</organism>
<gene>
    <name evidence="1" type="ORF">BDW42DRAFT_197313</name>
</gene>
<evidence type="ECO:0000313" key="1">
    <source>
        <dbReference type="EMBL" id="PLN76237.1"/>
    </source>
</evidence>
<dbReference type="EMBL" id="KZ559624">
    <property type="protein sequence ID" value="PLN76237.1"/>
    <property type="molecule type" value="Genomic_DNA"/>
</dbReference>
<sequence>MFVFLGRHCGGHPPRGPRVSPGGAPLRPTLHGGQLWKDEWQRAGASDPGALLRQWKPQIDKNTLRLYEGMTPAERSVLLQARTGKIRLNDWLFQAKRTDRRTCPQCPARRLETLHHVIICKRLAADDVRVLGVGVV</sequence>
<proteinExistence type="predicted"/>
<evidence type="ECO:0000313" key="2">
    <source>
        <dbReference type="Proteomes" id="UP000235023"/>
    </source>
</evidence>
<reference evidence="2" key="1">
    <citation type="submission" date="2017-12" db="EMBL/GenBank/DDBJ databases">
        <authorList>
            <consortium name="DOE Joint Genome Institute"/>
            <person name="Mondo S.J."/>
            <person name="Kjaerbolling I."/>
            <person name="Vesth T.C."/>
            <person name="Frisvad J.C."/>
            <person name="Nybo J.L."/>
            <person name="Theobald S."/>
            <person name="Kuo A."/>
            <person name="Bowyer P."/>
            <person name="Matsuda Y."/>
            <person name="Lyhne E.K."/>
            <person name="Kogle M.E."/>
            <person name="Clum A."/>
            <person name="Lipzen A."/>
            <person name="Salamov A."/>
            <person name="Ngan C.Y."/>
            <person name="Daum C."/>
            <person name="Chiniquy J."/>
            <person name="Barry K."/>
            <person name="LaButti K."/>
            <person name="Haridas S."/>
            <person name="Simmons B.A."/>
            <person name="Magnuson J.K."/>
            <person name="Mortensen U.H."/>
            <person name="Larsen T.O."/>
            <person name="Grigoriev I.V."/>
            <person name="Baker S.E."/>
            <person name="Andersen M.R."/>
            <person name="Nordberg H.P."/>
            <person name="Cantor M.N."/>
            <person name="Hua S.X."/>
        </authorList>
    </citation>
    <scope>NUCLEOTIDE SEQUENCE [LARGE SCALE GENOMIC DNA]</scope>
    <source>
        <strain evidence="2">IBT 19404</strain>
    </source>
</reference>
<dbReference type="AlphaFoldDB" id="A0A2J5HGX7"/>